<evidence type="ECO:0000313" key="5">
    <source>
        <dbReference type="Proteomes" id="UP000517694"/>
    </source>
</evidence>
<accession>A0A7X1HY64</accession>
<dbReference type="CDD" id="cd00146">
    <property type="entry name" value="PKD"/>
    <property type="match status" value="1"/>
</dbReference>
<evidence type="ECO:0000313" key="4">
    <source>
        <dbReference type="EMBL" id="MBC2865365.1"/>
    </source>
</evidence>
<dbReference type="Proteomes" id="UP000517694">
    <property type="component" value="Unassembled WGS sequence"/>
</dbReference>
<dbReference type="InterPro" id="IPR029010">
    <property type="entry name" value="ThuA-like"/>
</dbReference>
<dbReference type="InterPro" id="IPR011042">
    <property type="entry name" value="6-blade_b-propeller_TolB-like"/>
</dbReference>
<dbReference type="GO" id="GO:0016787">
    <property type="term" value="F:hydrolase activity"/>
    <property type="evidence" value="ECO:0007669"/>
    <property type="project" value="InterPro"/>
</dbReference>
<evidence type="ECO:0000256" key="1">
    <source>
        <dbReference type="SAM" id="MobiDB-lite"/>
    </source>
</evidence>
<dbReference type="SUPFAM" id="SSF50952">
    <property type="entry name" value="Soluble quinoprotein glucose dehydrogenase"/>
    <property type="match status" value="1"/>
</dbReference>
<reference evidence="4 5" key="1">
    <citation type="submission" date="2020-08" db="EMBL/GenBank/DDBJ databases">
        <title>Whole-Genome Sequence of French Clinical Streptomyces mexicanus Strain Q0842.</title>
        <authorList>
            <person name="Boxberger M."/>
            <person name="La Scola B."/>
        </authorList>
    </citation>
    <scope>NUCLEOTIDE SEQUENCE [LARGE SCALE GENOMIC DNA]</scope>
    <source>
        <strain evidence="4 5">Marseille-Q0842</strain>
    </source>
</reference>
<feature type="domain" description="PKD" evidence="3">
    <location>
        <begin position="998"/>
        <end position="1047"/>
    </location>
</feature>
<dbReference type="Pfam" id="PF06283">
    <property type="entry name" value="ThuA"/>
    <property type="match status" value="2"/>
</dbReference>
<dbReference type="InterPro" id="IPR029062">
    <property type="entry name" value="Class_I_gatase-like"/>
</dbReference>
<gene>
    <name evidence="4" type="ORF">H1R13_10230</name>
</gene>
<dbReference type="Pfam" id="PF06439">
    <property type="entry name" value="3keto-disac_hyd"/>
    <property type="match status" value="1"/>
</dbReference>
<dbReference type="OrthoDB" id="6402258at2"/>
<protein>
    <submittedName>
        <fullName evidence="4">ThuA domain-containing protein</fullName>
    </submittedName>
</protein>
<dbReference type="InterPro" id="IPR000421">
    <property type="entry name" value="FA58C"/>
</dbReference>
<dbReference type="EMBL" id="JACMHY010000003">
    <property type="protein sequence ID" value="MBC2865365.1"/>
    <property type="molecule type" value="Genomic_DNA"/>
</dbReference>
<dbReference type="SUPFAM" id="SSF49785">
    <property type="entry name" value="Galactose-binding domain-like"/>
    <property type="match status" value="1"/>
</dbReference>
<dbReference type="InterPro" id="IPR010496">
    <property type="entry name" value="AL/BT2_dom"/>
</dbReference>
<feature type="region of interest" description="Disordered" evidence="1">
    <location>
        <begin position="1202"/>
        <end position="1227"/>
    </location>
</feature>
<dbReference type="InterPro" id="IPR011041">
    <property type="entry name" value="Quinoprot_gluc/sorb_DH_b-prop"/>
</dbReference>
<evidence type="ECO:0000259" key="3">
    <source>
        <dbReference type="PROSITE" id="PS50093"/>
    </source>
</evidence>
<feature type="region of interest" description="Disordered" evidence="1">
    <location>
        <begin position="1"/>
        <end position="27"/>
    </location>
</feature>
<feature type="compositionally biased region" description="Polar residues" evidence="1">
    <location>
        <begin position="193"/>
        <end position="202"/>
    </location>
</feature>
<dbReference type="PANTHER" id="PTHR40469">
    <property type="entry name" value="SECRETED GLYCOSYL HYDROLASE"/>
    <property type="match status" value="1"/>
</dbReference>
<dbReference type="InterPro" id="IPR022409">
    <property type="entry name" value="PKD/Chitinase_dom"/>
</dbReference>
<sequence length="1349" mass="146490">MGRRKRFTLSRLSGAPPRRSAGTPHRTPAWRRGVVLLSSSALALGLSALPAVQAQAQSPSAADQEQAAGADASVNVLVFHGPAAQQDDPVTAAVSTIKELGRKNGFSVDESDDPSVFTADRLAHYRGVVFLSAKGVSLTSDEESAFQAYVKGGGGFVGVHDAARAEADSSWFTGLIGTRPASSLPASEKVTEVTASDDNPPNETKDKLFDGSNTTKWLAHQNTAWVTAKTDHAVAVAQYALTSANDYPGRDPKDWTLQGSQDGSTWKTLDTQSGQSFPDRFQTKQYKFSNSTAYQYYRLNITANSGEPLTQLAELRLFGADPAPAPETKVQQAVVDVIDRQHPATKDLPLKWTRSDQWMNWDPNPNGKVQTVAQVEENSYNPGPAGNGAFHPISWCRDYDGGRSFYTGMGRTEDSYTSDTTFQSHLLGAIEWTTGMVRGDCQATIASNYSVERLTGKNQSGRLDQIGEPHGLTIAPDGKVFYIGKAACPSGPIPDWNDPKVGLGCGTIHQWDPKTKKVKLLTTLDVMGNRGSGDELVKNEEGLVGITLDPKFEQNGWIYIYWMPHESIDRDKQTGQRTISRLTYDFKDQSIDKSTRKDLLHWTVQIHSCCHAGGGMTFDNEGNLYVGVGDNNSSQGAGAGYSGNNWTKDYKGLSFQDARRTAGNTNDLDGKILRIHPEPDGTYTIPKGNLFTGKEEGGGKTRPEIYVMGVRNVARIAWDKTNNWLTAGWVGPDAPTPDPELGPAKYETATVITSAGNQGWPYCMGDKQPYRDRSNTDANVLTGWYDCDHPKNTSPRNTGLVDLPPIRNNMIWYSPQGGGVVYPQRGDGSGLPTYVQSDEKYTEPYLKGGGQAIMDGPTYHRSEVDTGSGVAWPSYWDNKWFIGDESNANNRVAVTVTPEDVKNQSQPEFGEDLRQILPGGVGDNKIQSWMDAKFGPDGALYMLDYAGGFFSLDPNQKLVRVTYHGGPATPNPSDASGRVVAQSKPRTVQFSAAKAGGVAWEWDFGDGSKPSHEADPIHTYADYGTYHATLKVTYANGEQSTGKIDVTAGCAAPDARSTVWLLDSDTGVANRKVGGGCTINDLIDDEGTWANHGAFVSSLNDLVDGFRKDGVIDNREAATLSKEAARSPIGKTVGYTPLFDGSASSLAGWSQAGAGGFSLLPDGTLRSSGGMGMLWYSKQQFKDYSIRLQFRDVAPEGHQANSGVFVRFPDPRTPLSQRPEGCSTTGSARTAPEWVAIYCGNEIQIYDGATGEPQKTGSVYNFDPVGLDQARVTPKGQWNDYEIRVVGQHYTIVRNGVVINEFDNTPGKSSSRAGDPPTDLRQFFSGYVGLQNHSDNDLIEFRNVRVRNL</sequence>
<dbReference type="PANTHER" id="PTHR40469:SF2">
    <property type="entry name" value="GALACTOSE-BINDING DOMAIN-LIKE SUPERFAMILY PROTEIN"/>
    <property type="match status" value="1"/>
</dbReference>
<feature type="region of interest" description="Disordered" evidence="1">
    <location>
        <begin position="181"/>
        <end position="208"/>
    </location>
</feature>
<dbReference type="Gene3D" id="2.120.10.30">
    <property type="entry name" value="TolB, C-terminal domain"/>
    <property type="match status" value="1"/>
</dbReference>
<name>A0A7X1HY64_9ACTN</name>
<dbReference type="Gene3D" id="2.60.120.560">
    <property type="entry name" value="Exo-inulinase, domain 1"/>
    <property type="match status" value="1"/>
</dbReference>
<dbReference type="InterPro" id="IPR008979">
    <property type="entry name" value="Galactose-bd-like_sf"/>
</dbReference>
<dbReference type="GO" id="GO:0005975">
    <property type="term" value="P:carbohydrate metabolic process"/>
    <property type="evidence" value="ECO:0007669"/>
    <property type="project" value="UniProtKB-ARBA"/>
</dbReference>
<dbReference type="InterPro" id="IPR012938">
    <property type="entry name" value="Glc/Sorbosone_DH"/>
</dbReference>
<dbReference type="SUPFAM" id="SSF49299">
    <property type="entry name" value="PKD domain"/>
    <property type="match status" value="1"/>
</dbReference>
<dbReference type="Gene3D" id="2.60.40.10">
    <property type="entry name" value="Immunoglobulins"/>
    <property type="match status" value="1"/>
</dbReference>
<dbReference type="SMART" id="SM00089">
    <property type="entry name" value="PKD"/>
    <property type="match status" value="1"/>
</dbReference>
<dbReference type="InterPro" id="IPR013783">
    <property type="entry name" value="Ig-like_fold"/>
</dbReference>
<comment type="caution">
    <text evidence="4">The sequence shown here is derived from an EMBL/GenBank/DDBJ whole genome shotgun (WGS) entry which is preliminary data.</text>
</comment>
<keyword evidence="5" id="KW-1185">Reference proteome</keyword>
<dbReference type="Pfam" id="PF22633">
    <property type="entry name" value="F5_F8_type_C_2"/>
    <property type="match status" value="1"/>
</dbReference>
<dbReference type="PROSITE" id="PS50022">
    <property type="entry name" value="FA58C_3"/>
    <property type="match status" value="1"/>
</dbReference>
<organism evidence="4 5">
    <name type="scientific">Streptomyces mexicanus</name>
    <dbReference type="NCBI Taxonomy" id="178566"/>
    <lineage>
        <taxon>Bacteria</taxon>
        <taxon>Bacillati</taxon>
        <taxon>Actinomycetota</taxon>
        <taxon>Actinomycetes</taxon>
        <taxon>Kitasatosporales</taxon>
        <taxon>Streptomycetaceae</taxon>
        <taxon>Streptomyces</taxon>
    </lineage>
</organism>
<evidence type="ECO:0000259" key="2">
    <source>
        <dbReference type="PROSITE" id="PS50022"/>
    </source>
</evidence>
<dbReference type="Pfam" id="PF07995">
    <property type="entry name" value="GSDH"/>
    <property type="match status" value="1"/>
</dbReference>
<dbReference type="PROSITE" id="PS50093">
    <property type="entry name" value="PKD"/>
    <property type="match status" value="1"/>
</dbReference>
<feature type="domain" description="F5/8 type C" evidence="2">
    <location>
        <begin position="170"/>
        <end position="320"/>
    </location>
</feature>
<dbReference type="Pfam" id="PF18911">
    <property type="entry name" value="PKD_4"/>
    <property type="match status" value="1"/>
</dbReference>
<proteinExistence type="predicted"/>
<dbReference type="InterPro" id="IPR000601">
    <property type="entry name" value="PKD_dom"/>
</dbReference>
<dbReference type="Gene3D" id="3.40.50.880">
    <property type="match status" value="2"/>
</dbReference>
<dbReference type="InterPro" id="IPR035986">
    <property type="entry name" value="PKD_dom_sf"/>
</dbReference>
<dbReference type="SUPFAM" id="SSF52317">
    <property type="entry name" value="Class I glutamine amidotransferase-like"/>
    <property type="match status" value="2"/>
</dbReference>